<evidence type="ECO:0000259" key="8">
    <source>
        <dbReference type="Pfam" id="PF05193"/>
    </source>
</evidence>
<dbReference type="PANTHER" id="PTHR43690:SF17">
    <property type="entry name" value="PROTEIN YHJJ"/>
    <property type="match status" value="1"/>
</dbReference>
<evidence type="ECO:0000313" key="10">
    <source>
        <dbReference type="Proteomes" id="UP000189310"/>
    </source>
</evidence>
<evidence type="ECO:0000256" key="5">
    <source>
        <dbReference type="ARBA" id="ARBA00023049"/>
    </source>
</evidence>
<keyword evidence="3" id="KW-0378">Hydrolase</keyword>
<feature type="domain" description="Peptidase M16 N-terminal" evidence="7">
    <location>
        <begin position="45"/>
        <end position="189"/>
    </location>
</feature>
<keyword evidence="2" id="KW-0645">Protease</keyword>
<dbReference type="PANTHER" id="PTHR43690">
    <property type="entry name" value="NARDILYSIN"/>
    <property type="match status" value="1"/>
</dbReference>
<dbReference type="InterPro" id="IPR050626">
    <property type="entry name" value="Peptidase_M16"/>
</dbReference>
<sequence length="455" mass="50472">MPASRSRRTALVVLLSLLPAFALATATASRQNTEEFTLDNGLKLVVREDHRAPVAVVQLWYRVGSSLEEPGATGLSHALEHLMFKGSRKLGAGEASHLLRDLGAEENAFTTDDYTVYYQLLARDRLPVALELEADRMQHLRLEPDEVSRELEVIKEERRLRTDDRPEALSFERFKAAAYPASGYRNPTIGWPQDLQRLGVDDLRRWYQTWYAPNNATLVVVGDVEPQAIRAEVQRWFGGIPRSDLPAPRRPLELPAPGERRLALQARELPSLLMGFNVPSLATAAQPRDAYALQLLAALLSGGSGARLPSRLERGTEVASSVRAAYGAYTRGDSLFLLSGTPNTPRGKTLDQLEAAFWAQLELLKREPPSTEELARVRALLVAGLVYGRDSITAQASSIGQLESVGLGWRQGDRLLDELGRVTPDDLRRVARTYFTRERLTLAQLEPAATAENRP</sequence>
<organism evidence="9 10">
    <name type="scientific">Pseudomonas oryzihabitans</name>
    <dbReference type="NCBI Taxonomy" id="47885"/>
    <lineage>
        <taxon>Bacteria</taxon>
        <taxon>Pseudomonadati</taxon>
        <taxon>Pseudomonadota</taxon>
        <taxon>Gammaproteobacteria</taxon>
        <taxon>Pseudomonadales</taxon>
        <taxon>Pseudomonadaceae</taxon>
        <taxon>Pseudomonas</taxon>
    </lineage>
</organism>
<reference evidence="9 10" key="1">
    <citation type="submission" date="2017-01" db="EMBL/GenBank/DDBJ databases">
        <title>Pseudomonas psychrotolerans genome sequencing and assembly.</title>
        <authorList>
            <person name="Vyas B."/>
            <person name="Mayilraj S."/>
        </authorList>
    </citation>
    <scope>NUCLEOTIDE SEQUENCE [LARGE SCALE GENOMIC DNA]</scope>
    <source>
        <strain evidence="9 10">SDS18</strain>
    </source>
</reference>
<comment type="similarity">
    <text evidence="1">Belongs to the peptidase M16 family.</text>
</comment>
<dbReference type="RefSeq" id="WP_077173116.1">
    <property type="nucleotide sequence ID" value="NZ_MTLN01000010.1"/>
</dbReference>
<evidence type="ECO:0000256" key="2">
    <source>
        <dbReference type="ARBA" id="ARBA00022670"/>
    </source>
</evidence>
<keyword evidence="6" id="KW-0732">Signal</keyword>
<proteinExistence type="inferred from homology"/>
<gene>
    <name evidence="9" type="ORF">BVL52_22160</name>
</gene>
<evidence type="ECO:0000259" key="7">
    <source>
        <dbReference type="Pfam" id="PF00675"/>
    </source>
</evidence>
<evidence type="ECO:0000256" key="3">
    <source>
        <dbReference type="ARBA" id="ARBA00022801"/>
    </source>
</evidence>
<evidence type="ECO:0000256" key="6">
    <source>
        <dbReference type="SAM" id="SignalP"/>
    </source>
</evidence>
<accession>A0ABX3IKZ1</accession>
<keyword evidence="4" id="KW-0862">Zinc</keyword>
<keyword evidence="10" id="KW-1185">Reference proteome</keyword>
<evidence type="ECO:0000313" key="9">
    <source>
        <dbReference type="EMBL" id="ONN68996.1"/>
    </source>
</evidence>
<dbReference type="Gene3D" id="3.30.830.10">
    <property type="entry name" value="Metalloenzyme, LuxS/M16 peptidase-like"/>
    <property type="match status" value="2"/>
</dbReference>
<feature type="chain" id="PRO_5047505548" evidence="6">
    <location>
        <begin position="25"/>
        <end position="455"/>
    </location>
</feature>
<dbReference type="Pfam" id="PF00675">
    <property type="entry name" value="Peptidase_M16"/>
    <property type="match status" value="1"/>
</dbReference>
<evidence type="ECO:0000256" key="4">
    <source>
        <dbReference type="ARBA" id="ARBA00022833"/>
    </source>
</evidence>
<dbReference type="EMBL" id="MTLN01000010">
    <property type="protein sequence ID" value="ONN68996.1"/>
    <property type="molecule type" value="Genomic_DNA"/>
</dbReference>
<dbReference type="Proteomes" id="UP000189310">
    <property type="component" value="Unassembled WGS sequence"/>
</dbReference>
<dbReference type="InterPro" id="IPR011249">
    <property type="entry name" value="Metalloenz_LuxS/M16"/>
</dbReference>
<comment type="caution">
    <text evidence="9">The sequence shown here is derived from an EMBL/GenBank/DDBJ whole genome shotgun (WGS) entry which is preliminary data.</text>
</comment>
<dbReference type="InterPro" id="IPR007863">
    <property type="entry name" value="Peptidase_M16_C"/>
</dbReference>
<keyword evidence="5" id="KW-0482">Metalloprotease</keyword>
<name>A0ABX3IKZ1_9PSED</name>
<feature type="signal peptide" evidence="6">
    <location>
        <begin position="1"/>
        <end position="24"/>
    </location>
</feature>
<dbReference type="Pfam" id="PF05193">
    <property type="entry name" value="Peptidase_M16_C"/>
    <property type="match status" value="1"/>
</dbReference>
<evidence type="ECO:0000256" key="1">
    <source>
        <dbReference type="ARBA" id="ARBA00007261"/>
    </source>
</evidence>
<dbReference type="SUPFAM" id="SSF63411">
    <property type="entry name" value="LuxS/MPP-like metallohydrolase"/>
    <property type="match status" value="2"/>
</dbReference>
<feature type="domain" description="Peptidase M16 C-terminal" evidence="8">
    <location>
        <begin position="200"/>
        <end position="380"/>
    </location>
</feature>
<protein>
    <submittedName>
        <fullName evidence="9">Peptidase M16</fullName>
    </submittedName>
</protein>
<dbReference type="InterPro" id="IPR011765">
    <property type="entry name" value="Pept_M16_N"/>
</dbReference>